<dbReference type="EMBL" id="JAGMUX010000016">
    <property type="protein sequence ID" value="KAH7237129.1"/>
    <property type="molecule type" value="Genomic_DNA"/>
</dbReference>
<accession>A0A9P9GFP1</accession>
<proteinExistence type="predicted"/>
<dbReference type="AlphaFoldDB" id="A0A9P9GFP1"/>
<keyword evidence="3" id="KW-1185">Reference proteome</keyword>
<protein>
    <submittedName>
        <fullName evidence="2">Uncharacterized protein</fullName>
    </submittedName>
</protein>
<organism evidence="2 3">
    <name type="scientific">Fusarium redolens</name>
    <dbReference type="NCBI Taxonomy" id="48865"/>
    <lineage>
        <taxon>Eukaryota</taxon>
        <taxon>Fungi</taxon>
        <taxon>Dikarya</taxon>
        <taxon>Ascomycota</taxon>
        <taxon>Pezizomycotina</taxon>
        <taxon>Sordariomycetes</taxon>
        <taxon>Hypocreomycetidae</taxon>
        <taxon>Hypocreales</taxon>
        <taxon>Nectriaceae</taxon>
        <taxon>Fusarium</taxon>
        <taxon>Fusarium redolens species complex</taxon>
    </lineage>
</organism>
<dbReference type="OrthoDB" id="3596450at2759"/>
<dbReference type="Proteomes" id="UP000720189">
    <property type="component" value="Unassembled WGS sequence"/>
</dbReference>
<evidence type="ECO:0000313" key="2">
    <source>
        <dbReference type="EMBL" id="KAH7237129.1"/>
    </source>
</evidence>
<dbReference type="GeneID" id="70228121"/>
<dbReference type="RefSeq" id="XP_046045259.1">
    <property type="nucleotide sequence ID" value="XM_046198167.1"/>
</dbReference>
<sequence length="311" mass="36020">MASFRRFPDLPKELREMIFDLQKPEPNEESQTSIANPSAGHPPKHELASPLTSKYFPAPDGSTGNSNVSTYMADIGLWTACKESRFIMEKDIRASRQGLEHEAKQPYRRMRNVEDLPAMGCFFGSSSQRFMVRPLRDLFALQPANIDNIDWPTVARDILKQLSPTGFGWHIDIGIEWDREWGIRREEEQWGDDLNVICDAFHHIDAHLWIIDHNLNMRGNIDKNSREYRREAFYTCDRKLIEVDWGHKPLERWRHIKPPGDEKHGCSIGLAKTLDSIADDEHGQFISYGQYGQEPDRRFASDVKLLGWDDL</sequence>
<evidence type="ECO:0000313" key="3">
    <source>
        <dbReference type="Proteomes" id="UP000720189"/>
    </source>
</evidence>
<name>A0A9P9GFP1_FUSRE</name>
<evidence type="ECO:0000256" key="1">
    <source>
        <dbReference type="SAM" id="MobiDB-lite"/>
    </source>
</evidence>
<feature type="region of interest" description="Disordered" evidence="1">
    <location>
        <begin position="24"/>
        <end position="58"/>
    </location>
</feature>
<gene>
    <name evidence="2" type="ORF">BKA55DRAFT_679375</name>
</gene>
<comment type="caution">
    <text evidence="2">The sequence shown here is derived from an EMBL/GenBank/DDBJ whole genome shotgun (WGS) entry which is preliminary data.</text>
</comment>
<reference evidence="2" key="1">
    <citation type="journal article" date="2021" name="Nat. Commun.">
        <title>Genetic determinants of endophytism in the Arabidopsis root mycobiome.</title>
        <authorList>
            <person name="Mesny F."/>
            <person name="Miyauchi S."/>
            <person name="Thiergart T."/>
            <person name="Pickel B."/>
            <person name="Atanasova L."/>
            <person name="Karlsson M."/>
            <person name="Huettel B."/>
            <person name="Barry K.W."/>
            <person name="Haridas S."/>
            <person name="Chen C."/>
            <person name="Bauer D."/>
            <person name="Andreopoulos W."/>
            <person name="Pangilinan J."/>
            <person name="LaButti K."/>
            <person name="Riley R."/>
            <person name="Lipzen A."/>
            <person name="Clum A."/>
            <person name="Drula E."/>
            <person name="Henrissat B."/>
            <person name="Kohler A."/>
            <person name="Grigoriev I.V."/>
            <person name="Martin F.M."/>
            <person name="Hacquard S."/>
        </authorList>
    </citation>
    <scope>NUCLEOTIDE SEQUENCE</scope>
    <source>
        <strain evidence="2">MPI-CAGE-AT-0023</strain>
    </source>
</reference>